<keyword evidence="3 6" id="KW-0479">Metal-binding</keyword>
<evidence type="ECO:0000256" key="4">
    <source>
        <dbReference type="ARBA" id="ARBA00023002"/>
    </source>
</evidence>
<accession>A0AAV2GNV8</accession>
<dbReference type="InterPro" id="IPR005123">
    <property type="entry name" value="Oxoglu/Fe-dep_dioxygenase_dom"/>
</dbReference>
<dbReference type="GO" id="GO:0051213">
    <property type="term" value="F:dioxygenase activity"/>
    <property type="evidence" value="ECO:0007669"/>
    <property type="project" value="UniProtKB-ARBA"/>
</dbReference>
<protein>
    <recommendedName>
        <fullName evidence="7">Fe2OG dioxygenase domain-containing protein</fullName>
    </recommendedName>
</protein>
<dbReference type="Pfam" id="PF03171">
    <property type="entry name" value="2OG-FeII_Oxy"/>
    <property type="match status" value="1"/>
</dbReference>
<dbReference type="EMBL" id="OZ034822">
    <property type="protein sequence ID" value="CAL1411125.1"/>
    <property type="molecule type" value="Genomic_DNA"/>
</dbReference>
<evidence type="ECO:0000256" key="5">
    <source>
        <dbReference type="ARBA" id="ARBA00023004"/>
    </source>
</evidence>
<reference evidence="8 9" key="1">
    <citation type="submission" date="2024-04" db="EMBL/GenBank/DDBJ databases">
        <authorList>
            <person name="Fracassetti M."/>
        </authorList>
    </citation>
    <scope>NUCLEOTIDE SEQUENCE [LARGE SCALE GENOMIC DNA]</scope>
</reference>
<evidence type="ECO:0000256" key="6">
    <source>
        <dbReference type="RuleBase" id="RU003682"/>
    </source>
</evidence>
<feature type="domain" description="Fe2OG dioxygenase" evidence="7">
    <location>
        <begin position="213"/>
        <end position="314"/>
    </location>
</feature>
<sequence length="366" mass="41192">MVSTNSAKSERQAELQAFDDTKLGVKGLVDAGIAELPTIFKHDPSTINADPVSESAKFTIPVIDLGGLKDADPHSRTAAVDKIHYACSEWGFFQVINHGITESLLQRAINGVRKFHEQESEVKKEFYSRDEARKVMYNTNFDLYQASAANWRDSLYCLMAPVPPHPEDLPSICRDVIIDYSREMKQLGLTIFELISEALGLESNHLRDMGCADGLYLIGHYYPQCPEPDSTLGVSKHTDSAFLTVVLQDQIGGLQVLHQGQWVDINPIPGSLVVNLGDMSQLITNDKFKSVYHRVVSKSVGPRISIPCFFRTHHQYEGSERVYEPIKEILSEEEPARYRATTIREYVTCVYSIGLDGKDKLRHFRL</sequence>
<comment type="similarity">
    <text evidence="2 6">Belongs to the iron/ascorbate-dependent oxidoreductase family.</text>
</comment>
<dbReference type="Gene3D" id="2.60.120.330">
    <property type="entry name" value="B-lactam Antibiotic, Isopenicillin N Synthase, Chain"/>
    <property type="match status" value="1"/>
</dbReference>
<dbReference type="InterPro" id="IPR044861">
    <property type="entry name" value="IPNS-like_FE2OG_OXY"/>
</dbReference>
<keyword evidence="9" id="KW-1185">Reference proteome</keyword>
<organism evidence="8 9">
    <name type="scientific">Linum trigynum</name>
    <dbReference type="NCBI Taxonomy" id="586398"/>
    <lineage>
        <taxon>Eukaryota</taxon>
        <taxon>Viridiplantae</taxon>
        <taxon>Streptophyta</taxon>
        <taxon>Embryophyta</taxon>
        <taxon>Tracheophyta</taxon>
        <taxon>Spermatophyta</taxon>
        <taxon>Magnoliopsida</taxon>
        <taxon>eudicotyledons</taxon>
        <taxon>Gunneridae</taxon>
        <taxon>Pentapetalae</taxon>
        <taxon>rosids</taxon>
        <taxon>fabids</taxon>
        <taxon>Malpighiales</taxon>
        <taxon>Linaceae</taxon>
        <taxon>Linum</taxon>
    </lineage>
</organism>
<evidence type="ECO:0000313" key="8">
    <source>
        <dbReference type="EMBL" id="CAL1411125.1"/>
    </source>
</evidence>
<evidence type="ECO:0000313" key="9">
    <source>
        <dbReference type="Proteomes" id="UP001497516"/>
    </source>
</evidence>
<proteinExistence type="inferred from homology"/>
<dbReference type="SUPFAM" id="SSF51197">
    <property type="entry name" value="Clavaminate synthase-like"/>
    <property type="match status" value="1"/>
</dbReference>
<dbReference type="InterPro" id="IPR027443">
    <property type="entry name" value="IPNS-like_sf"/>
</dbReference>
<dbReference type="AlphaFoldDB" id="A0AAV2GNV8"/>
<comment type="cofactor">
    <cofactor evidence="1">
        <name>Fe cation</name>
        <dbReference type="ChEBI" id="CHEBI:24875"/>
    </cofactor>
</comment>
<dbReference type="PANTHER" id="PTHR10209">
    <property type="entry name" value="OXIDOREDUCTASE, 2OG-FE II OXYGENASE FAMILY PROTEIN"/>
    <property type="match status" value="1"/>
</dbReference>
<name>A0AAV2GNV8_9ROSI</name>
<gene>
    <name evidence="8" type="ORF">LTRI10_LOCUS50500</name>
</gene>
<dbReference type="GO" id="GO:0046872">
    <property type="term" value="F:metal ion binding"/>
    <property type="evidence" value="ECO:0007669"/>
    <property type="project" value="UniProtKB-KW"/>
</dbReference>
<dbReference type="PROSITE" id="PS51471">
    <property type="entry name" value="FE2OG_OXY"/>
    <property type="match status" value="1"/>
</dbReference>
<dbReference type="PANTHER" id="PTHR10209:SF884">
    <property type="entry name" value="1-AMINOCYCLOPROPANE-1-CARBOXYLATE OXIDASE HOMOLOG 1-LIKE"/>
    <property type="match status" value="1"/>
</dbReference>
<evidence type="ECO:0000256" key="3">
    <source>
        <dbReference type="ARBA" id="ARBA00022723"/>
    </source>
</evidence>
<dbReference type="Pfam" id="PF14226">
    <property type="entry name" value="DIOX_N"/>
    <property type="match status" value="1"/>
</dbReference>
<dbReference type="FunFam" id="2.60.120.330:FF:000005">
    <property type="entry name" value="1-aminocyclopropane-1-carboxylate oxidase homolog 1"/>
    <property type="match status" value="1"/>
</dbReference>
<dbReference type="InterPro" id="IPR026992">
    <property type="entry name" value="DIOX_N"/>
</dbReference>
<dbReference type="Proteomes" id="UP001497516">
    <property type="component" value="Chromosome 9"/>
</dbReference>
<evidence type="ECO:0000259" key="7">
    <source>
        <dbReference type="PROSITE" id="PS51471"/>
    </source>
</evidence>
<keyword evidence="4 6" id="KW-0560">Oxidoreductase</keyword>
<evidence type="ECO:0000256" key="1">
    <source>
        <dbReference type="ARBA" id="ARBA00001962"/>
    </source>
</evidence>
<evidence type="ECO:0000256" key="2">
    <source>
        <dbReference type="ARBA" id="ARBA00008056"/>
    </source>
</evidence>
<keyword evidence="5 6" id="KW-0408">Iron</keyword>